<proteinExistence type="predicted"/>
<sequence length="246" mass="26313">MLVNAAQGNHQFNRSSRSTSYHRRSVSCVASHDELTYYPIEAIEEGMATTAIATGDGSSASPSLSRQIPRKSEGISLTQLQRSLSNASGDNVDGVVSIATGSLGGKIKLGQGAPGPRRSLLSDMLSSQNQNNRLEQNAHRRRMIKSMRRYSVDASEMDFNVFHPSGRASPMKGIPSEAEETAAAAGGASGTGPGARQEFRDTPTVRYLRNPCHATVKTKLISASVRRGAGGDSEAPDYFGAEDRVW</sequence>
<feature type="region of interest" description="Disordered" evidence="1">
    <location>
        <begin position="1"/>
        <end position="24"/>
    </location>
</feature>
<dbReference type="Proteomes" id="UP000738325">
    <property type="component" value="Unassembled WGS sequence"/>
</dbReference>
<reference evidence="2" key="1">
    <citation type="journal article" date="2020" name="Fungal Divers.">
        <title>Resolving the Mortierellaceae phylogeny through synthesis of multi-gene phylogenetics and phylogenomics.</title>
        <authorList>
            <person name="Vandepol N."/>
            <person name="Liber J."/>
            <person name="Desiro A."/>
            <person name="Na H."/>
            <person name="Kennedy M."/>
            <person name="Barry K."/>
            <person name="Grigoriev I.V."/>
            <person name="Miller A.N."/>
            <person name="O'Donnell K."/>
            <person name="Stajich J.E."/>
            <person name="Bonito G."/>
        </authorList>
    </citation>
    <scope>NUCLEOTIDE SEQUENCE</scope>
    <source>
        <strain evidence="2">REB-010B</strain>
    </source>
</reference>
<evidence type="ECO:0000256" key="1">
    <source>
        <dbReference type="SAM" id="MobiDB-lite"/>
    </source>
</evidence>
<dbReference type="AlphaFoldDB" id="A0A9P6V151"/>
<comment type="caution">
    <text evidence="2">The sequence shown here is derived from an EMBL/GenBank/DDBJ whole genome shotgun (WGS) entry which is preliminary data.</text>
</comment>
<accession>A0A9P6V151</accession>
<name>A0A9P6V151_9FUNG</name>
<feature type="region of interest" description="Disordered" evidence="1">
    <location>
        <begin position="169"/>
        <end position="198"/>
    </location>
</feature>
<protein>
    <submittedName>
        <fullName evidence="2">Uncharacterized protein</fullName>
    </submittedName>
</protein>
<dbReference type="OrthoDB" id="2393203at2759"/>
<evidence type="ECO:0000313" key="2">
    <source>
        <dbReference type="EMBL" id="KAG0330532.1"/>
    </source>
</evidence>
<dbReference type="EMBL" id="JAAAIP010000001">
    <property type="protein sequence ID" value="KAG0330532.1"/>
    <property type="molecule type" value="Genomic_DNA"/>
</dbReference>
<keyword evidence="3" id="KW-1185">Reference proteome</keyword>
<evidence type="ECO:0000313" key="3">
    <source>
        <dbReference type="Proteomes" id="UP000738325"/>
    </source>
</evidence>
<organism evidence="2 3">
    <name type="scientific">Dissophora globulifera</name>
    <dbReference type="NCBI Taxonomy" id="979702"/>
    <lineage>
        <taxon>Eukaryota</taxon>
        <taxon>Fungi</taxon>
        <taxon>Fungi incertae sedis</taxon>
        <taxon>Mucoromycota</taxon>
        <taxon>Mortierellomycotina</taxon>
        <taxon>Mortierellomycetes</taxon>
        <taxon>Mortierellales</taxon>
        <taxon>Mortierellaceae</taxon>
        <taxon>Dissophora</taxon>
    </lineage>
</organism>
<gene>
    <name evidence="2" type="ORF">BGZ99_000002</name>
</gene>
<feature type="compositionally biased region" description="Polar residues" evidence="1">
    <location>
        <begin position="1"/>
        <end position="13"/>
    </location>
</feature>